<reference evidence="2" key="1">
    <citation type="journal article" date="2012" name="Mol. Plant Microbe Interact.">
        <title>A highly conserved effector in Fusarium oxysporum is required for full virulence on Arabidopsis.</title>
        <authorList>
            <person name="Thatcher L.F."/>
            <person name="Gardiner D.M."/>
            <person name="Kazan K."/>
            <person name="Manners J."/>
        </authorList>
    </citation>
    <scope>NUCLEOTIDE SEQUENCE [LARGE SCALE GENOMIC DNA]</scope>
    <source>
        <strain evidence="2">Fo5176</strain>
    </source>
</reference>
<name>A0A0D2XU48_FUSOF</name>
<reference evidence="1" key="2">
    <citation type="submission" date="2025-08" db="UniProtKB">
        <authorList>
            <consortium name="EnsemblFungi"/>
        </authorList>
    </citation>
    <scope>IDENTIFICATION</scope>
    <source>
        <strain evidence="1">4287 / CBS 123668 / FGSC 9935 / NRRL 34936</strain>
    </source>
</reference>
<evidence type="ECO:0000313" key="2">
    <source>
        <dbReference type="Proteomes" id="UP000002489"/>
    </source>
</evidence>
<sequence length="106" mass="12009">MNTLHPSRLENEDARKVFDELEKEILNFSDRIFQSKPPADSSQATFTLSERVVASKAGSGSFPEEVVVCPKARLRESTVKKKTKVFKCRCCCVDEPHSDGLTYKRK</sequence>
<accession>A0A0D2XU48</accession>
<organism evidence="1 2">
    <name type="scientific">Fusarium oxysporum (strain Fo5176)</name>
    <name type="common">Fusarium vascular wilt</name>
    <dbReference type="NCBI Taxonomy" id="660025"/>
    <lineage>
        <taxon>Eukaryota</taxon>
        <taxon>Fungi</taxon>
        <taxon>Dikarya</taxon>
        <taxon>Ascomycota</taxon>
        <taxon>Pezizomycotina</taxon>
        <taxon>Sordariomycetes</taxon>
        <taxon>Hypocreomycetidae</taxon>
        <taxon>Hypocreales</taxon>
        <taxon>Nectriaceae</taxon>
        <taxon>Fusarium</taxon>
        <taxon>Fusarium oxysporum species complex</taxon>
    </lineage>
</organism>
<proteinExistence type="predicted"/>
<evidence type="ECO:0000313" key="1">
    <source>
        <dbReference type="EnsemblFungi" id="FOXG_07500P0"/>
    </source>
</evidence>
<protein>
    <submittedName>
        <fullName evidence="1">Uncharacterized protein</fullName>
    </submittedName>
</protein>
<dbReference type="AlphaFoldDB" id="A0A0D2XU48"/>
<dbReference type="Proteomes" id="UP000002489">
    <property type="component" value="Unassembled WGS sequence"/>
</dbReference>
<dbReference type="EnsemblFungi" id="FOXG_07500T0">
    <property type="protein sequence ID" value="FOXG_07500P0"/>
    <property type="gene ID" value="FOXG_07500"/>
</dbReference>